<organism evidence="2 3">
    <name type="scientific">Alcaligenes faecalis</name>
    <dbReference type="NCBI Taxonomy" id="511"/>
    <lineage>
        <taxon>Bacteria</taxon>
        <taxon>Pseudomonadati</taxon>
        <taxon>Pseudomonadota</taxon>
        <taxon>Betaproteobacteria</taxon>
        <taxon>Burkholderiales</taxon>
        <taxon>Alcaligenaceae</taxon>
        <taxon>Alcaligenes</taxon>
    </lineage>
</organism>
<dbReference type="PROSITE" id="PS50164">
    <property type="entry name" value="GIY_YIG"/>
    <property type="match status" value="1"/>
</dbReference>
<reference evidence="2 3" key="2">
    <citation type="submission" date="2018-05" db="EMBL/GenBank/DDBJ databases">
        <authorList>
            <person name="Lanie J.A."/>
            <person name="Ng W.-L."/>
            <person name="Kazmierczak K.M."/>
            <person name="Andrzejewski T.M."/>
            <person name="Davidsen T.M."/>
            <person name="Wayne K.J."/>
            <person name="Tettelin H."/>
            <person name="Glass J.I."/>
            <person name="Rusch D."/>
            <person name="Podicherti R."/>
            <person name="Tsui H.-C.T."/>
            <person name="Winkler M.E."/>
        </authorList>
    </citation>
    <scope>NUCLEOTIDE SEQUENCE [LARGE SCALE GENOMIC DNA]</scope>
    <source>
        <strain evidence="2 3">YBY</strain>
    </source>
</reference>
<dbReference type="EMBL" id="QEXO01000004">
    <property type="protein sequence ID" value="PWE13395.1"/>
    <property type="molecule type" value="Genomic_DNA"/>
</dbReference>
<gene>
    <name evidence="2" type="ORF">DF183_16440</name>
</gene>
<dbReference type="CDD" id="cd10440">
    <property type="entry name" value="GIY-YIG_COG3680"/>
    <property type="match status" value="1"/>
</dbReference>
<feature type="domain" description="GIY-YIG" evidence="1">
    <location>
        <begin position="12"/>
        <end position="99"/>
    </location>
</feature>
<dbReference type="Pfam" id="PF22945">
    <property type="entry name" value="LEM-3_GIY-YIG"/>
    <property type="match status" value="1"/>
</dbReference>
<reference evidence="2 3" key="1">
    <citation type="submission" date="2018-05" db="EMBL/GenBank/DDBJ databases">
        <title>Genome Sequence of an Efficient Indole-Degrading Bacterium, Alcaligenes sp.YBY.</title>
        <authorList>
            <person name="Yang B."/>
        </authorList>
    </citation>
    <scope>NUCLEOTIDE SEQUENCE [LARGE SCALE GENOMIC DNA]</scope>
    <source>
        <strain evidence="2 3">YBY</strain>
    </source>
</reference>
<evidence type="ECO:0000259" key="1">
    <source>
        <dbReference type="PROSITE" id="PS50164"/>
    </source>
</evidence>
<evidence type="ECO:0000313" key="3">
    <source>
        <dbReference type="Proteomes" id="UP000245216"/>
    </source>
</evidence>
<protein>
    <recommendedName>
        <fullName evidence="1">GIY-YIG domain-containing protein</fullName>
    </recommendedName>
</protein>
<dbReference type="AlphaFoldDB" id="A0A2U2BHA1"/>
<name>A0A2U2BHA1_ALCFA</name>
<proteinExistence type="predicted"/>
<dbReference type="RefSeq" id="WP_109089634.1">
    <property type="nucleotide sequence ID" value="NZ_QEXO01000004.1"/>
</dbReference>
<comment type="caution">
    <text evidence="2">The sequence shown here is derived from an EMBL/GenBank/DDBJ whole genome shotgun (WGS) entry which is preliminary data.</text>
</comment>
<sequence length="257" mass="29170">MTGFSSDVCDVLKNYVYGLVDPRDSKIFYVGKASFNNRAWMHLREPINDSRKSKRIAEIRAAGFEPEVEVLRYGLEADTVLEVEAALIDAFGFETLTNKVRGHGIERGRLSVCELEQMYGAKPIELSEYAEPVILFFISQTFSPTLDSIELYDSVRQFWRIGAHARTVDPYTGKLPYRLAVGVVDSVAVAVYSIEAWFPAESTVSTRTRTSKSDTAKWEFVGKELPDHVLNNRFLLLNDKKIIANQTGFKYFFPEID</sequence>
<evidence type="ECO:0000313" key="2">
    <source>
        <dbReference type="EMBL" id="PWE13395.1"/>
    </source>
</evidence>
<dbReference type="InterPro" id="IPR000305">
    <property type="entry name" value="GIY-YIG_endonuc"/>
</dbReference>
<dbReference type="Proteomes" id="UP000245216">
    <property type="component" value="Unassembled WGS sequence"/>
</dbReference>
<accession>A0A2U2BHA1</accession>